<dbReference type="EMBL" id="AMQN01013934">
    <property type="status" value="NOT_ANNOTATED_CDS"/>
    <property type="molecule type" value="Genomic_DNA"/>
</dbReference>
<reference evidence="3" key="3">
    <citation type="submission" date="2015-06" db="UniProtKB">
        <authorList>
            <consortium name="EnsemblMetazoa"/>
        </authorList>
    </citation>
    <scope>IDENTIFICATION</scope>
</reference>
<dbReference type="PANTHER" id="PTHR12824:SF8">
    <property type="entry name" value="GXIVSPLA2, ISOFORM A"/>
    <property type="match status" value="1"/>
</dbReference>
<evidence type="ECO:0000256" key="1">
    <source>
        <dbReference type="SAM" id="SignalP"/>
    </source>
</evidence>
<protein>
    <recommendedName>
        <fullName evidence="5">Phospholipase A2 domain-containing protein</fullName>
    </recommendedName>
</protein>
<gene>
    <name evidence="2" type="ORF">CAPTEDRAFT_184158</name>
</gene>
<dbReference type="EMBL" id="KB310617">
    <property type="protein sequence ID" value="ELT91152.1"/>
    <property type="molecule type" value="Genomic_DNA"/>
</dbReference>
<feature type="signal peptide" evidence="1">
    <location>
        <begin position="1"/>
        <end position="23"/>
    </location>
</feature>
<reference evidence="2 4" key="2">
    <citation type="journal article" date="2013" name="Nature">
        <title>Insights into bilaterian evolution from three spiralian genomes.</title>
        <authorList>
            <person name="Simakov O."/>
            <person name="Marletaz F."/>
            <person name="Cho S.J."/>
            <person name="Edsinger-Gonzales E."/>
            <person name="Havlak P."/>
            <person name="Hellsten U."/>
            <person name="Kuo D.H."/>
            <person name="Larsson T."/>
            <person name="Lv J."/>
            <person name="Arendt D."/>
            <person name="Savage R."/>
            <person name="Osoegawa K."/>
            <person name="de Jong P."/>
            <person name="Grimwood J."/>
            <person name="Chapman J.A."/>
            <person name="Shapiro H."/>
            <person name="Aerts A."/>
            <person name="Otillar R.P."/>
            <person name="Terry A.Y."/>
            <person name="Boore J.L."/>
            <person name="Grigoriev I.V."/>
            <person name="Lindberg D.R."/>
            <person name="Seaver E.C."/>
            <person name="Weisblat D.A."/>
            <person name="Putnam N.H."/>
            <person name="Rokhsar D.S."/>
        </authorList>
    </citation>
    <scope>NUCLEOTIDE SEQUENCE</scope>
    <source>
        <strain evidence="2 4">I ESC-2004</strain>
    </source>
</reference>
<dbReference type="SUPFAM" id="SSF48619">
    <property type="entry name" value="Phospholipase A2, PLA2"/>
    <property type="match status" value="1"/>
</dbReference>
<dbReference type="STRING" id="283909.R7TCA4"/>
<evidence type="ECO:0008006" key="5">
    <source>
        <dbReference type="Google" id="ProtNLM"/>
    </source>
</evidence>
<dbReference type="Proteomes" id="UP000014760">
    <property type="component" value="Unassembled WGS sequence"/>
</dbReference>
<reference evidence="4" key="1">
    <citation type="submission" date="2012-12" db="EMBL/GenBank/DDBJ databases">
        <authorList>
            <person name="Hellsten U."/>
            <person name="Grimwood J."/>
            <person name="Chapman J.A."/>
            <person name="Shapiro H."/>
            <person name="Aerts A."/>
            <person name="Otillar R.P."/>
            <person name="Terry A.Y."/>
            <person name="Boore J.L."/>
            <person name="Simakov O."/>
            <person name="Marletaz F."/>
            <person name="Cho S.-J."/>
            <person name="Edsinger-Gonzales E."/>
            <person name="Havlak P."/>
            <person name="Kuo D.-H."/>
            <person name="Larsson T."/>
            <person name="Lv J."/>
            <person name="Arendt D."/>
            <person name="Savage R."/>
            <person name="Osoegawa K."/>
            <person name="de Jong P."/>
            <person name="Lindberg D.R."/>
            <person name="Seaver E.C."/>
            <person name="Weisblat D.A."/>
            <person name="Putnam N.H."/>
            <person name="Grigoriev I.V."/>
            <person name="Rokhsar D.S."/>
        </authorList>
    </citation>
    <scope>NUCLEOTIDE SEQUENCE</scope>
    <source>
        <strain evidence="4">I ESC-2004</strain>
    </source>
</reference>
<dbReference type="Gene3D" id="1.20.90.10">
    <property type="entry name" value="Phospholipase A2 domain"/>
    <property type="match status" value="1"/>
</dbReference>
<dbReference type="GO" id="GO:0005576">
    <property type="term" value="C:extracellular region"/>
    <property type="evidence" value="ECO:0007669"/>
    <property type="project" value="InterPro"/>
</dbReference>
<evidence type="ECO:0000313" key="2">
    <source>
        <dbReference type="EMBL" id="ELT91152.1"/>
    </source>
</evidence>
<dbReference type="AlphaFoldDB" id="R7TCA4"/>
<dbReference type="Pfam" id="PF06951">
    <property type="entry name" value="PLA2G12"/>
    <property type="match status" value="1"/>
</dbReference>
<dbReference type="OMA" id="RAACMCQ"/>
<organism evidence="2">
    <name type="scientific">Capitella teleta</name>
    <name type="common">Polychaete worm</name>
    <dbReference type="NCBI Taxonomy" id="283909"/>
    <lineage>
        <taxon>Eukaryota</taxon>
        <taxon>Metazoa</taxon>
        <taxon>Spiralia</taxon>
        <taxon>Lophotrochozoa</taxon>
        <taxon>Annelida</taxon>
        <taxon>Polychaeta</taxon>
        <taxon>Sedentaria</taxon>
        <taxon>Scolecida</taxon>
        <taxon>Capitellidae</taxon>
        <taxon>Capitella</taxon>
    </lineage>
</organism>
<proteinExistence type="predicted"/>
<accession>R7TCA4</accession>
<sequence>MASDWLLCVVAVFLVNFVHVTRSDIDLGKVADSVGSLFSAVEDCTYTCPDGGMPVERPGFKATSNGCGSFGVTVDLKSMPGMTECCNTHDFCYGRCNADKSACDRKLRSCFNQICVKKEVNGDDEGEVKECQQNTQLFYAGVSTFGCQFYLDAQKEACTCVQRKRRRNEL</sequence>
<dbReference type="InterPro" id="IPR036444">
    <property type="entry name" value="PLipase_A2_dom_sf"/>
</dbReference>
<dbReference type="EnsemblMetazoa" id="CapteT184158">
    <property type="protein sequence ID" value="CapteP184158"/>
    <property type="gene ID" value="CapteG184158"/>
</dbReference>
<evidence type="ECO:0000313" key="3">
    <source>
        <dbReference type="EnsemblMetazoa" id="CapteP184158"/>
    </source>
</evidence>
<keyword evidence="1" id="KW-0732">Signal</keyword>
<evidence type="ECO:0000313" key="4">
    <source>
        <dbReference type="Proteomes" id="UP000014760"/>
    </source>
</evidence>
<dbReference type="GO" id="GO:0004623">
    <property type="term" value="F:phospholipase A2 activity"/>
    <property type="evidence" value="ECO:0007669"/>
    <property type="project" value="InterPro"/>
</dbReference>
<keyword evidence="4" id="KW-1185">Reference proteome</keyword>
<dbReference type="HOGENOM" id="CLU_093969_0_0_1"/>
<name>R7TCA4_CAPTE</name>
<dbReference type="PANTHER" id="PTHR12824">
    <property type="entry name" value="GROUP XII SECRETORY PHOSPHOLIPASE A2 FAMILY MEMBER"/>
    <property type="match status" value="1"/>
</dbReference>
<dbReference type="OrthoDB" id="3935740at2759"/>
<feature type="chain" id="PRO_5008786861" description="Phospholipase A2 domain-containing protein" evidence="1">
    <location>
        <begin position="24"/>
        <end position="170"/>
    </location>
</feature>
<dbReference type="GO" id="GO:0005509">
    <property type="term" value="F:calcium ion binding"/>
    <property type="evidence" value="ECO:0007669"/>
    <property type="project" value="InterPro"/>
</dbReference>
<dbReference type="GO" id="GO:0050482">
    <property type="term" value="P:arachidonate secretion"/>
    <property type="evidence" value="ECO:0007669"/>
    <property type="project" value="InterPro"/>
</dbReference>
<dbReference type="InterPro" id="IPR010711">
    <property type="entry name" value="PLA2G12"/>
</dbReference>
<dbReference type="GO" id="GO:0006644">
    <property type="term" value="P:phospholipid metabolic process"/>
    <property type="evidence" value="ECO:0007669"/>
    <property type="project" value="InterPro"/>
</dbReference>
<dbReference type="FunCoup" id="R7TCA4">
    <property type="interactions" value="155"/>
</dbReference>
<dbReference type="GO" id="GO:0016042">
    <property type="term" value="P:lipid catabolic process"/>
    <property type="evidence" value="ECO:0007669"/>
    <property type="project" value="InterPro"/>
</dbReference>